<evidence type="ECO:0000313" key="2">
    <source>
        <dbReference type="Proteomes" id="UP000887116"/>
    </source>
</evidence>
<sequence length="73" mass="8436">MTFVAQKLTISLVVKTAYSLYFRVKVSELRKPWAPNLVTHSVDMPIPDPPKKYETAKDYVEEEDFIKPGHPMI</sequence>
<protein>
    <submittedName>
        <fullName evidence="1">Uncharacterized protein</fullName>
    </submittedName>
</protein>
<dbReference type="AlphaFoldDB" id="A0A8X6KCB9"/>
<reference evidence="1" key="1">
    <citation type="submission" date="2020-07" db="EMBL/GenBank/DDBJ databases">
        <title>Multicomponent nature underlies the extraordinary mechanical properties of spider dragline silk.</title>
        <authorList>
            <person name="Kono N."/>
            <person name="Nakamura H."/>
            <person name="Mori M."/>
            <person name="Yoshida Y."/>
            <person name="Ohtoshi R."/>
            <person name="Malay A.D."/>
            <person name="Moran D.A.P."/>
            <person name="Tomita M."/>
            <person name="Numata K."/>
            <person name="Arakawa K."/>
        </authorList>
    </citation>
    <scope>NUCLEOTIDE SEQUENCE</scope>
</reference>
<organism evidence="1 2">
    <name type="scientific">Trichonephila clavata</name>
    <name type="common">Joro spider</name>
    <name type="synonym">Nephila clavata</name>
    <dbReference type="NCBI Taxonomy" id="2740835"/>
    <lineage>
        <taxon>Eukaryota</taxon>
        <taxon>Metazoa</taxon>
        <taxon>Ecdysozoa</taxon>
        <taxon>Arthropoda</taxon>
        <taxon>Chelicerata</taxon>
        <taxon>Arachnida</taxon>
        <taxon>Araneae</taxon>
        <taxon>Araneomorphae</taxon>
        <taxon>Entelegynae</taxon>
        <taxon>Araneoidea</taxon>
        <taxon>Nephilidae</taxon>
        <taxon>Trichonephila</taxon>
    </lineage>
</organism>
<evidence type="ECO:0000313" key="1">
    <source>
        <dbReference type="EMBL" id="GFQ69441.1"/>
    </source>
</evidence>
<dbReference type="OrthoDB" id="8063408at2759"/>
<dbReference type="Proteomes" id="UP000887116">
    <property type="component" value="Unassembled WGS sequence"/>
</dbReference>
<name>A0A8X6KCB9_TRICU</name>
<comment type="caution">
    <text evidence="1">The sequence shown here is derived from an EMBL/GenBank/DDBJ whole genome shotgun (WGS) entry which is preliminary data.</text>
</comment>
<gene>
    <name evidence="1" type="ORF">TNCT_723631</name>
</gene>
<proteinExistence type="predicted"/>
<keyword evidence="2" id="KW-1185">Reference proteome</keyword>
<accession>A0A8X6KCB9</accession>
<dbReference type="EMBL" id="BMAO01000823">
    <property type="protein sequence ID" value="GFQ69441.1"/>
    <property type="molecule type" value="Genomic_DNA"/>
</dbReference>